<organism evidence="1 2">
    <name type="scientific">Araneus ventricosus</name>
    <name type="common">Orbweaver spider</name>
    <name type="synonym">Epeira ventricosa</name>
    <dbReference type="NCBI Taxonomy" id="182803"/>
    <lineage>
        <taxon>Eukaryota</taxon>
        <taxon>Metazoa</taxon>
        <taxon>Ecdysozoa</taxon>
        <taxon>Arthropoda</taxon>
        <taxon>Chelicerata</taxon>
        <taxon>Arachnida</taxon>
        <taxon>Araneae</taxon>
        <taxon>Araneomorphae</taxon>
        <taxon>Entelegynae</taxon>
        <taxon>Araneoidea</taxon>
        <taxon>Araneidae</taxon>
        <taxon>Araneus</taxon>
    </lineage>
</organism>
<feature type="non-terminal residue" evidence="1">
    <location>
        <position position="81"/>
    </location>
</feature>
<dbReference type="AlphaFoldDB" id="A0A4Y2UVH5"/>
<gene>
    <name evidence="1" type="ORF">AVEN_189241_1</name>
</gene>
<protein>
    <submittedName>
        <fullName evidence="1">Uncharacterized protein</fullName>
    </submittedName>
</protein>
<evidence type="ECO:0000313" key="2">
    <source>
        <dbReference type="Proteomes" id="UP000499080"/>
    </source>
</evidence>
<dbReference type="EMBL" id="BGPR01039668">
    <property type="protein sequence ID" value="GBO15676.1"/>
    <property type="molecule type" value="Genomic_DNA"/>
</dbReference>
<accession>A0A4Y2UVH5</accession>
<keyword evidence="2" id="KW-1185">Reference proteome</keyword>
<proteinExistence type="predicted"/>
<reference evidence="1 2" key="1">
    <citation type="journal article" date="2019" name="Sci. Rep.">
        <title>Orb-weaving spider Araneus ventricosus genome elucidates the spidroin gene catalogue.</title>
        <authorList>
            <person name="Kono N."/>
            <person name="Nakamura H."/>
            <person name="Ohtoshi R."/>
            <person name="Moran D.A.P."/>
            <person name="Shinohara A."/>
            <person name="Yoshida Y."/>
            <person name="Fujiwara M."/>
            <person name="Mori M."/>
            <person name="Tomita M."/>
            <person name="Arakawa K."/>
        </authorList>
    </citation>
    <scope>NUCLEOTIDE SEQUENCE [LARGE SCALE GENOMIC DNA]</scope>
</reference>
<name>A0A4Y2UVH5_ARAVE</name>
<sequence length="81" mass="9250">MLQLTGNLYGRAATVYNVKVRFKMLTSNVKPKLHATEWWTDPRYLSSRQPGVPKRVKTGNYLCFFLIPGFDTSILSTATPR</sequence>
<dbReference type="Proteomes" id="UP000499080">
    <property type="component" value="Unassembled WGS sequence"/>
</dbReference>
<evidence type="ECO:0000313" key="1">
    <source>
        <dbReference type="EMBL" id="GBO15676.1"/>
    </source>
</evidence>
<comment type="caution">
    <text evidence="1">The sequence shown here is derived from an EMBL/GenBank/DDBJ whole genome shotgun (WGS) entry which is preliminary data.</text>
</comment>